<keyword evidence="3 6" id="KW-0812">Transmembrane</keyword>
<proteinExistence type="predicted"/>
<feature type="transmembrane region" description="Helical" evidence="6">
    <location>
        <begin position="226"/>
        <end position="247"/>
    </location>
</feature>
<protein>
    <submittedName>
        <fullName evidence="7">Predicted arabinose efflux permease, MFS family</fullName>
    </submittedName>
</protein>
<dbReference type="CDD" id="cd17485">
    <property type="entry name" value="MFS_MFSD3"/>
    <property type="match status" value="1"/>
</dbReference>
<dbReference type="Pfam" id="PF07690">
    <property type="entry name" value="MFS_1"/>
    <property type="match status" value="1"/>
</dbReference>
<feature type="transmembrane region" description="Helical" evidence="6">
    <location>
        <begin position="174"/>
        <end position="193"/>
    </location>
</feature>
<dbReference type="EMBL" id="FOIQ01000002">
    <property type="protein sequence ID" value="SEV98907.1"/>
    <property type="molecule type" value="Genomic_DNA"/>
</dbReference>
<feature type="transmembrane region" description="Helical" evidence="6">
    <location>
        <begin position="43"/>
        <end position="63"/>
    </location>
</feature>
<evidence type="ECO:0000256" key="5">
    <source>
        <dbReference type="ARBA" id="ARBA00023136"/>
    </source>
</evidence>
<dbReference type="AlphaFoldDB" id="A0A1I0NCF3"/>
<evidence type="ECO:0000256" key="3">
    <source>
        <dbReference type="ARBA" id="ARBA00022692"/>
    </source>
</evidence>
<dbReference type="InterPro" id="IPR036259">
    <property type="entry name" value="MFS_trans_sf"/>
</dbReference>
<evidence type="ECO:0000256" key="6">
    <source>
        <dbReference type="SAM" id="Phobius"/>
    </source>
</evidence>
<dbReference type="Gene3D" id="1.20.1250.20">
    <property type="entry name" value="MFS general substrate transporter like domains"/>
    <property type="match status" value="2"/>
</dbReference>
<accession>A0A1I0NCF3</accession>
<comment type="subcellular location">
    <subcellularLocation>
        <location evidence="1">Membrane</location>
        <topology evidence="1">Multi-pass membrane protein</topology>
    </subcellularLocation>
</comment>
<evidence type="ECO:0000313" key="7">
    <source>
        <dbReference type="EMBL" id="SEV98907.1"/>
    </source>
</evidence>
<keyword evidence="8" id="KW-1185">Reference proteome</keyword>
<feature type="transmembrane region" description="Helical" evidence="6">
    <location>
        <begin position="292"/>
        <end position="309"/>
    </location>
</feature>
<feature type="transmembrane region" description="Helical" evidence="6">
    <location>
        <begin position="16"/>
        <end position="37"/>
    </location>
</feature>
<evidence type="ECO:0000256" key="1">
    <source>
        <dbReference type="ARBA" id="ARBA00004141"/>
    </source>
</evidence>
<name>A0A1I0NCF3_9BACT</name>
<sequence length="409" mass="46115">MTTTNSSVDNVRRLNLATFFCLYIAQFIPSTFITTAMQVSMRQANFGLATIGLLHLVHIPWLIKFLWAPMVDRQCSNLSNYRRFILLMESVYALSIISIGFLDISADIYFIFVLVFLSMFASATQDIATDGLAVRAFGKGDHSAVNSMQSMGRYAGAFLGSGIFIVMLDHFGWHVVFPLLGLVAWFMVVPLQFNKKIHIEPRSPKQRAKLMDFVWFFSRKDIIPHVVFLLLYFMGIIGIIANVRPYMVDLGYNMKEIGVWFGMVGTATSFVMAWVGHVLIRRIGMYRARLMVAMLIVVAPIYFLLLTFISPTLPMLVGGLLLVKTCHAFASIVVYTCAMDCVREGREGTDFTIQVVVVHFSSTLISLISGGVGEWLDYRGLYLIELAIALISLVYVVRVFKPNQLLARW</sequence>
<dbReference type="Proteomes" id="UP000199373">
    <property type="component" value="Unassembled WGS sequence"/>
</dbReference>
<feature type="transmembrane region" description="Helical" evidence="6">
    <location>
        <begin position="381"/>
        <end position="400"/>
    </location>
</feature>
<dbReference type="RefSeq" id="WP_256218949.1">
    <property type="nucleotide sequence ID" value="NZ_FOIQ01000002.1"/>
</dbReference>
<dbReference type="GO" id="GO:0016020">
    <property type="term" value="C:membrane"/>
    <property type="evidence" value="ECO:0007669"/>
    <property type="project" value="UniProtKB-SubCell"/>
</dbReference>
<feature type="transmembrane region" description="Helical" evidence="6">
    <location>
        <begin position="84"/>
        <end position="102"/>
    </location>
</feature>
<dbReference type="InterPro" id="IPR004752">
    <property type="entry name" value="AmpG_permease/AT-1"/>
</dbReference>
<dbReference type="PANTHER" id="PTHR12778:SF10">
    <property type="entry name" value="MAJOR FACILITATOR SUPERFAMILY DOMAIN-CONTAINING PROTEIN 3"/>
    <property type="match status" value="1"/>
</dbReference>
<evidence type="ECO:0000256" key="4">
    <source>
        <dbReference type="ARBA" id="ARBA00022989"/>
    </source>
</evidence>
<dbReference type="SUPFAM" id="SSF103473">
    <property type="entry name" value="MFS general substrate transporter"/>
    <property type="match status" value="1"/>
</dbReference>
<keyword evidence="4 6" id="KW-1133">Transmembrane helix</keyword>
<keyword evidence="5 6" id="KW-0472">Membrane</keyword>
<evidence type="ECO:0000256" key="2">
    <source>
        <dbReference type="ARBA" id="ARBA00022448"/>
    </source>
</evidence>
<feature type="transmembrane region" description="Helical" evidence="6">
    <location>
        <begin position="351"/>
        <end position="369"/>
    </location>
</feature>
<reference evidence="7 8" key="1">
    <citation type="submission" date="2016-10" db="EMBL/GenBank/DDBJ databases">
        <authorList>
            <person name="de Groot N.N."/>
        </authorList>
    </citation>
    <scope>NUCLEOTIDE SEQUENCE [LARGE SCALE GENOMIC DNA]</scope>
    <source>
        <strain evidence="7 8">TC2-24</strain>
    </source>
</reference>
<keyword evidence="2" id="KW-0813">Transport</keyword>
<dbReference type="InterPro" id="IPR011701">
    <property type="entry name" value="MFS"/>
</dbReference>
<dbReference type="GO" id="GO:0022857">
    <property type="term" value="F:transmembrane transporter activity"/>
    <property type="evidence" value="ECO:0007669"/>
    <property type="project" value="InterPro"/>
</dbReference>
<feature type="transmembrane region" description="Helical" evidence="6">
    <location>
        <begin position="315"/>
        <end position="339"/>
    </location>
</feature>
<feature type="transmembrane region" description="Helical" evidence="6">
    <location>
        <begin position="259"/>
        <end position="280"/>
    </location>
</feature>
<evidence type="ECO:0000313" key="8">
    <source>
        <dbReference type="Proteomes" id="UP000199373"/>
    </source>
</evidence>
<dbReference type="PANTHER" id="PTHR12778">
    <property type="entry name" value="SOLUTE CARRIER FAMILY 33 ACETYL-COA TRANSPORTER -RELATED"/>
    <property type="match status" value="1"/>
</dbReference>
<gene>
    <name evidence="7" type="ORF">SAMN04487850_1133</name>
</gene>
<organism evidence="7 8">
    <name type="scientific">Prevotella aff. ruminicola Tc2-24</name>
    <dbReference type="NCBI Taxonomy" id="81582"/>
    <lineage>
        <taxon>Bacteria</taxon>
        <taxon>Pseudomonadati</taxon>
        <taxon>Bacteroidota</taxon>
        <taxon>Bacteroidia</taxon>
        <taxon>Bacteroidales</taxon>
        <taxon>Prevotellaceae</taxon>
        <taxon>Prevotella</taxon>
    </lineage>
</organism>